<reference evidence="3 4" key="1">
    <citation type="submission" date="2016-10" db="EMBL/GenBank/DDBJ databases">
        <authorList>
            <person name="de Groot N.N."/>
        </authorList>
    </citation>
    <scope>NUCLEOTIDE SEQUENCE [LARGE SCALE GENOMIC DNA]</scope>
    <source>
        <strain evidence="3 4">JCM 11308</strain>
    </source>
</reference>
<keyword evidence="2" id="KW-0472">Membrane</keyword>
<proteinExistence type="predicted"/>
<dbReference type="AlphaFoldDB" id="A0A1G6LYN3"/>
<dbReference type="Proteomes" id="UP000199417">
    <property type="component" value="Unassembled WGS sequence"/>
</dbReference>
<accession>A0A1G6LYN3</accession>
<evidence type="ECO:0000256" key="1">
    <source>
        <dbReference type="SAM" id="MobiDB-lite"/>
    </source>
</evidence>
<name>A0A1G6LYN3_9NOCA</name>
<feature type="transmembrane region" description="Helical" evidence="2">
    <location>
        <begin position="69"/>
        <end position="91"/>
    </location>
</feature>
<keyword evidence="2" id="KW-1133">Transmembrane helix</keyword>
<evidence type="ECO:0000256" key="2">
    <source>
        <dbReference type="SAM" id="Phobius"/>
    </source>
</evidence>
<evidence type="ECO:0000313" key="4">
    <source>
        <dbReference type="Proteomes" id="UP000199417"/>
    </source>
</evidence>
<evidence type="ECO:0000313" key="3">
    <source>
        <dbReference type="EMBL" id="SDC48154.1"/>
    </source>
</evidence>
<keyword evidence="4" id="KW-1185">Reference proteome</keyword>
<gene>
    <name evidence="3" type="ORF">SAMN05444580_1013</name>
</gene>
<dbReference type="EMBL" id="FNAB01000001">
    <property type="protein sequence ID" value="SDC48154.1"/>
    <property type="molecule type" value="Genomic_DNA"/>
</dbReference>
<feature type="region of interest" description="Disordered" evidence="1">
    <location>
        <begin position="1"/>
        <end position="23"/>
    </location>
</feature>
<organism evidence="3 4">
    <name type="scientific">Rhodococcus tukisamuensis</name>
    <dbReference type="NCBI Taxonomy" id="168276"/>
    <lineage>
        <taxon>Bacteria</taxon>
        <taxon>Bacillati</taxon>
        <taxon>Actinomycetota</taxon>
        <taxon>Actinomycetes</taxon>
        <taxon>Mycobacteriales</taxon>
        <taxon>Nocardiaceae</taxon>
        <taxon>Rhodococcus</taxon>
    </lineage>
</organism>
<feature type="transmembrane region" description="Helical" evidence="2">
    <location>
        <begin position="34"/>
        <end position="57"/>
    </location>
</feature>
<protein>
    <submittedName>
        <fullName evidence="3">Uncharacterized protein</fullName>
    </submittedName>
</protein>
<sequence>MTFAWRTELSSGRGGWKGRPDVEHRGRPGRIHHMLDMSVIVTIGSVCIGFVLMVTAASGARGGWNRVGVIALFVAALCFLTVVPLAVALTAGV</sequence>
<keyword evidence="2" id="KW-0812">Transmembrane</keyword>